<gene>
    <name evidence="1" type="ORF">RUE5091_00080</name>
</gene>
<proteinExistence type="predicted"/>
<accession>A0A0P1ICW5</accession>
<name>A0A0P1ICW5_9RHOB</name>
<dbReference type="Proteomes" id="UP000051260">
    <property type="component" value="Unassembled WGS sequence"/>
</dbReference>
<evidence type="ECO:0000313" key="2">
    <source>
        <dbReference type="Proteomes" id="UP000051260"/>
    </source>
</evidence>
<organism evidence="1 2">
    <name type="scientific">Ruegeria denitrificans</name>
    <dbReference type="NCBI Taxonomy" id="1715692"/>
    <lineage>
        <taxon>Bacteria</taxon>
        <taxon>Pseudomonadati</taxon>
        <taxon>Pseudomonadota</taxon>
        <taxon>Alphaproteobacteria</taxon>
        <taxon>Rhodobacterales</taxon>
        <taxon>Roseobacteraceae</taxon>
        <taxon>Ruegeria</taxon>
    </lineage>
</organism>
<protein>
    <submittedName>
        <fullName evidence="1">Uncharacterized protein</fullName>
    </submittedName>
</protein>
<evidence type="ECO:0000313" key="1">
    <source>
        <dbReference type="EMBL" id="CUJ83196.1"/>
    </source>
</evidence>
<sequence length="52" mass="5927">MQHMPQPARPMSCPCVSVAFGRVHWAKALCRQQFMKIGIRSGEQLASQREEL</sequence>
<reference evidence="2" key="1">
    <citation type="submission" date="2015-09" db="EMBL/GenBank/DDBJ databases">
        <authorList>
            <person name="Rodrigo-Torres L."/>
            <person name="Arahal D.R."/>
        </authorList>
    </citation>
    <scope>NUCLEOTIDE SEQUENCE [LARGE SCALE GENOMIC DNA]</scope>
    <source>
        <strain evidence="2">CECT 5091</strain>
    </source>
</reference>
<keyword evidence="2" id="KW-1185">Reference proteome</keyword>
<dbReference type="AlphaFoldDB" id="A0A0P1ICW5"/>
<dbReference type="EMBL" id="CYUD01000001">
    <property type="protein sequence ID" value="CUJ83196.1"/>
    <property type="molecule type" value="Genomic_DNA"/>
</dbReference>